<proteinExistence type="inferred from homology"/>
<comment type="subcellular location">
    <subcellularLocation>
        <location evidence="3">Mitochondrion</location>
    </subcellularLocation>
</comment>
<evidence type="ECO:0000256" key="3">
    <source>
        <dbReference type="RuleBase" id="RU364104"/>
    </source>
</evidence>
<feature type="compositionally biased region" description="Basic and acidic residues" evidence="4">
    <location>
        <begin position="1"/>
        <end position="15"/>
    </location>
</feature>
<organism evidence="5">
    <name type="scientific">Photinus pyralis</name>
    <name type="common">Common eastern firefly</name>
    <name type="synonym">Lampyris pyralis</name>
    <dbReference type="NCBI Taxonomy" id="7054"/>
    <lineage>
        <taxon>Eukaryota</taxon>
        <taxon>Metazoa</taxon>
        <taxon>Ecdysozoa</taxon>
        <taxon>Arthropoda</taxon>
        <taxon>Hexapoda</taxon>
        <taxon>Insecta</taxon>
        <taxon>Pterygota</taxon>
        <taxon>Neoptera</taxon>
        <taxon>Endopterygota</taxon>
        <taxon>Coleoptera</taxon>
        <taxon>Polyphaga</taxon>
        <taxon>Elateriformia</taxon>
        <taxon>Elateroidea</taxon>
        <taxon>Lampyridae</taxon>
        <taxon>Lampyrinae</taxon>
        <taxon>Photinus</taxon>
    </lineage>
</organism>
<dbReference type="AlphaFoldDB" id="A0A1Y1LIV5"/>
<comment type="similarity">
    <text evidence="1 3">Belongs to the CMC family.</text>
</comment>
<evidence type="ECO:0000313" key="5">
    <source>
        <dbReference type="EMBL" id="JAV73579.1"/>
    </source>
</evidence>
<dbReference type="GO" id="GO:0005739">
    <property type="term" value="C:mitochondrion"/>
    <property type="evidence" value="ECO:0007669"/>
    <property type="project" value="UniProtKB-SubCell"/>
</dbReference>
<dbReference type="EMBL" id="GEZM01054530">
    <property type="protein sequence ID" value="JAV73579.1"/>
    <property type="molecule type" value="Transcribed_RNA"/>
</dbReference>
<accession>A0A1Y1LIV5</accession>
<sequence length="125" mass="14572">MSDTQKHSTNTEKRSLGPYGLGDPEDKTLRKVEIEVCIPKRMREIAHREKCADQVKLFSECCKSNSVLMVVNCQHENSALKECLTRWYHDEAFKRKCTNDYLEERSEYRRTGISKKKTAKLPVSM</sequence>
<evidence type="ECO:0000256" key="4">
    <source>
        <dbReference type="SAM" id="MobiDB-lite"/>
    </source>
</evidence>
<dbReference type="Pfam" id="PF08583">
    <property type="entry name" value="Cmc1"/>
    <property type="match status" value="1"/>
</dbReference>
<reference evidence="5" key="1">
    <citation type="journal article" date="2016" name="Sci. Rep.">
        <title>Molecular characterization of firefly nuptial gifts: a multi-omics approach sheds light on postcopulatory sexual selection.</title>
        <authorList>
            <person name="Al-Wathiqui N."/>
            <person name="Fallon T.R."/>
            <person name="South A."/>
            <person name="Weng J.K."/>
            <person name="Lewis S.M."/>
        </authorList>
    </citation>
    <scope>NUCLEOTIDE SEQUENCE</scope>
</reference>
<evidence type="ECO:0000256" key="2">
    <source>
        <dbReference type="ARBA" id="ARBA00023157"/>
    </source>
</evidence>
<name>A0A1Y1LIV5_PHOPY</name>
<protein>
    <recommendedName>
        <fullName evidence="3">COX assembly mitochondrial protein</fullName>
    </recommendedName>
</protein>
<feature type="region of interest" description="Disordered" evidence="4">
    <location>
        <begin position="1"/>
        <end position="25"/>
    </location>
</feature>
<keyword evidence="3" id="KW-0496">Mitochondrion</keyword>
<dbReference type="EMBL" id="GEZM01054531">
    <property type="protein sequence ID" value="JAV73575.1"/>
    <property type="molecule type" value="Transcribed_RNA"/>
</dbReference>
<dbReference type="PROSITE" id="PS51808">
    <property type="entry name" value="CHCH"/>
    <property type="match status" value="1"/>
</dbReference>
<dbReference type="EMBL" id="GEZM01054529">
    <property type="protein sequence ID" value="JAV73580.1"/>
    <property type="molecule type" value="Transcribed_RNA"/>
</dbReference>
<keyword evidence="2" id="KW-1015">Disulfide bond</keyword>
<evidence type="ECO:0000256" key="1">
    <source>
        <dbReference type="ARBA" id="ARBA00007347"/>
    </source>
</evidence>
<dbReference type="InterPro" id="IPR013892">
    <property type="entry name" value="Cyt_c_biogenesis_Cmc1-like"/>
</dbReference>